<keyword evidence="1" id="KW-0418">Kinase</keyword>
<dbReference type="STRING" id="4795.A0A225UAQ7"/>
<dbReference type="AlphaFoldDB" id="A0A225UAQ7"/>
<dbReference type="OrthoDB" id="112492at2759"/>
<dbReference type="Proteomes" id="UP000198211">
    <property type="component" value="Unassembled WGS sequence"/>
</dbReference>
<keyword evidence="2" id="KW-1185">Reference proteome</keyword>
<dbReference type="EMBL" id="NBNE01023860">
    <property type="protein sequence ID" value="OWY90112.1"/>
    <property type="molecule type" value="Genomic_DNA"/>
</dbReference>
<organism evidence="1 2">
    <name type="scientific">Phytophthora megakarya</name>
    <dbReference type="NCBI Taxonomy" id="4795"/>
    <lineage>
        <taxon>Eukaryota</taxon>
        <taxon>Sar</taxon>
        <taxon>Stramenopiles</taxon>
        <taxon>Oomycota</taxon>
        <taxon>Peronosporomycetes</taxon>
        <taxon>Peronosporales</taxon>
        <taxon>Peronosporaceae</taxon>
        <taxon>Phytophthora</taxon>
    </lineage>
</organism>
<evidence type="ECO:0000313" key="1">
    <source>
        <dbReference type="EMBL" id="OWY90112.1"/>
    </source>
</evidence>
<accession>A0A225UAQ7</accession>
<keyword evidence="1" id="KW-0808">Transferase</keyword>
<dbReference type="GO" id="GO:0016301">
    <property type="term" value="F:kinase activity"/>
    <property type="evidence" value="ECO:0007669"/>
    <property type="project" value="UniProtKB-KW"/>
</dbReference>
<gene>
    <name evidence="1" type="ORF">PHMEG_00041908</name>
</gene>
<proteinExistence type="predicted"/>
<reference evidence="2" key="1">
    <citation type="submission" date="2017-03" db="EMBL/GenBank/DDBJ databases">
        <title>Phytopthora megakarya and P. palmivora, two closely related causual agents of cacao black pod achieved similar genome size and gene model numbers by different mechanisms.</title>
        <authorList>
            <person name="Ali S."/>
            <person name="Shao J."/>
            <person name="Larry D.J."/>
            <person name="Kronmiller B."/>
            <person name="Shen D."/>
            <person name="Strem M.D."/>
            <person name="Melnick R.L."/>
            <person name="Guiltinan M.J."/>
            <person name="Tyler B.M."/>
            <person name="Meinhardt L.W."/>
            <person name="Bailey B.A."/>
        </authorList>
    </citation>
    <scope>NUCLEOTIDE SEQUENCE [LARGE SCALE GENOMIC DNA]</scope>
    <source>
        <strain evidence="2">zdho120</strain>
    </source>
</reference>
<evidence type="ECO:0000313" key="2">
    <source>
        <dbReference type="Proteomes" id="UP000198211"/>
    </source>
</evidence>
<comment type="caution">
    <text evidence="1">The sequence shown here is derived from an EMBL/GenBank/DDBJ whole genome shotgun (WGS) entry which is preliminary data.</text>
</comment>
<protein>
    <submittedName>
        <fullName evidence="1">TKL protein kinase</fullName>
    </submittedName>
</protein>
<sequence>MARHHVTSSGVLRGLGLVPVKRNVSASLQRGVSNMFSMRDLTASLPQNDDGHRCAVHAPTWSVPNDIFAFGLAIYNTRQWVSMHSDEKILALPLECPQFLNEQEWDLVERMCARTPERRVSIMYVVHQLQAFV</sequence>
<name>A0A225UAQ7_9STRA</name>